<proteinExistence type="predicted"/>
<feature type="compositionally biased region" description="Polar residues" evidence="1">
    <location>
        <begin position="470"/>
        <end position="487"/>
    </location>
</feature>
<accession>A0ABR2KQE7</accession>
<comment type="caution">
    <text evidence="3">The sequence shown here is derived from an EMBL/GenBank/DDBJ whole genome shotgun (WGS) entry which is preliminary data.</text>
</comment>
<evidence type="ECO:0000313" key="3">
    <source>
        <dbReference type="EMBL" id="KAK8893362.1"/>
    </source>
</evidence>
<feature type="compositionally biased region" description="Polar residues" evidence="1">
    <location>
        <begin position="434"/>
        <end position="457"/>
    </location>
</feature>
<protein>
    <recommendedName>
        <fullName evidence="2">CLASP N-terminal domain-containing protein</fullName>
    </recommendedName>
</protein>
<feature type="compositionally biased region" description="Polar residues" evidence="1">
    <location>
        <begin position="408"/>
        <end position="420"/>
    </location>
</feature>
<gene>
    <name evidence="3" type="ORF">M9Y10_021779</name>
</gene>
<evidence type="ECO:0000313" key="4">
    <source>
        <dbReference type="Proteomes" id="UP001470230"/>
    </source>
</evidence>
<name>A0ABR2KQE7_9EUKA</name>
<keyword evidence="4" id="KW-1185">Reference proteome</keyword>
<dbReference type="InterPro" id="IPR011989">
    <property type="entry name" value="ARM-like"/>
</dbReference>
<dbReference type="InterPro" id="IPR016024">
    <property type="entry name" value="ARM-type_fold"/>
</dbReference>
<feature type="compositionally biased region" description="Low complexity" evidence="1">
    <location>
        <begin position="306"/>
        <end position="315"/>
    </location>
</feature>
<evidence type="ECO:0000256" key="1">
    <source>
        <dbReference type="SAM" id="MobiDB-lite"/>
    </source>
</evidence>
<feature type="region of interest" description="Disordered" evidence="1">
    <location>
        <begin position="408"/>
        <end position="487"/>
    </location>
</feature>
<dbReference type="Gene3D" id="1.25.10.10">
    <property type="entry name" value="Leucine-rich Repeat Variant"/>
    <property type="match status" value="3"/>
</dbReference>
<organism evidence="3 4">
    <name type="scientific">Tritrichomonas musculus</name>
    <dbReference type="NCBI Taxonomy" id="1915356"/>
    <lineage>
        <taxon>Eukaryota</taxon>
        <taxon>Metamonada</taxon>
        <taxon>Parabasalia</taxon>
        <taxon>Tritrichomonadida</taxon>
        <taxon>Tritrichomonadidae</taxon>
        <taxon>Tritrichomonas</taxon>
    </lineage>
</organism>
<sequence length="924" mass="103752">MTSKAYQVTPLQDISQLISSLFNSAGDNIEPANIPNGILAGKEVSNLITNFKESKDWDEQLSVVQHTIAFVKGNACNYSDFTSQLPQLISQISVCIKSARTTLVKYSCLLISLLAKTLKDRFDSIIDIVFSLLYQTSSCGTQIVSISCKYAIFSIVHNVPTKRVLLLTLKQSSSSSPLEKAIASESIKFIVNEWHRNSLFPYIKQIEKSIYDLLSDSNNDVKSNAKLSAAQLMKLYPDRNSVLYPITNSNDFKVDTNSSKDDEVLTKKASSYAKDYSNTISFSYNIPQKETKPEKQNQNIKSNNESNLKSSINKSDSNDKNFISNIPRKKRSAYLSSDYKLPEQNSYNEAHTMTFTFDPESFSSQSSISEIQKLTNEAQTISFSFDPVAKGSSFYSKERSQQNSNLSVHFIRPNQNNSYPANKESEKETEEKIIQNSDNSYLNNQLDQTQDKPNSLNIDGANKAMKNTDDSSLSSKEDQNPGTRIEVSSPNYFSTSLISFQLKKFECDAEKENQEKFLDSIRTTIATKQTIFISDNADSISAGFLMCLQSPNDSIQVSALNLLVDVIDIIPKSFESNLDILIKIILEKADRSNQKTSMNATTALRAISNQYPAEKLILIAAQCPETDSLLSFIANLIRNDENLLSNDQIASTILPICCKIYEITKEQRFSALSVGLLNKVSEKNPKIFSIFANSVNDQWFRLLKSLYLDPASTSVSSSYNNNSIGNNENSRNAPTRILSSMMKYTKKDDSPESRLDDLLRQLNVEKIKFTILNNIISFFKETNGEVFESAIPQLVNLIHSAYQEQIKECIKVIASTEGGVAFSSFLDAVVDYMTANTNLKSIDFLCNVVKYYKSRDLSPRVQQILEKVKPYLEDSYAPARKSATFLMVELRLSIGKAFDGEINKLPNVSKKMVFFYLSKKQSNC</sequence>
<dbReference type="InterPro" id="IPR024395">
    <property type="entry name" value="CLASP_N_dom"/>
</dbReference>
<feature type="region of interest" description="Disordered" evidence="1">
    <location>
        <begin position="287"/>
        <end position="325"/>
    </location>
</feature>
<dbReference type="SUPFAM" id="SSF48371">
    <property type="entry name" value="ARM repeat"/>
    <property type="match status" value="1"/>
</dbReference>
<dbReference type="PANTHER" id="PTHR21567">
    <property type="entry name" value="CLASP"/>
    <property type="match status" value="1"/>
</dbReference>
<feature type="compositionally biased region" description="Polar residues" evidence="1">
    <location>
        <begin position="296"/>
        <end position="305"/>
    </location>
</feature>
<reference evidence="3 4" key="1">
    <citation type="submission" date="2024-04" db="EMBL/GenBank/DDBJ databases">
        <title>Tritrichomonas musculus Genome.</title>
        <authorList>
            <person name="Alves-Ferreira E."/>
            <person name="Grigg M."/>
            <person name="Lorenzi H."/>
            <person name="Galac M."/>
        </authorList>
    </citation>
    <scope>NUCLEOTIDE SEQUENCE [LARGE SCALE GENOMIC DNA]</scope>
    <source>
        <strain evidence="3 4">EAF2021</strain>
    </source>
</reference>
<dbReference type="PANTHER" id="PTHR21567:SF9">
    <property type="entry name" value="CLIP-ASSOCIATING PROTEIN"/>
    <property type="match status" value="1"/>
</dbReference>
<feature type="compositionally biased region" description="Basic and acidic residues" evidence="1">
    <location>
        <begin position="423"/>
        <end position="433"/>
    </location>
</feature>
<dbReference type="EMBL" id="JAPFFF010000003">
    <property type="protein sequence ID" value="KAK8893362.1"/>
    <property type="molecule type" value="Genomic_DNA"/>
</dbReference>
<feature type="domain" description="CLASP N-terminal" evidence="2">
    <location>
        <begin position="43"/>
        <end position="244"/>
    </location>
</feature>
<evidence type="ECO:0000259" key="2">
    <source>
        <dbReference type="Pfam" id="PF12348"/>
    </source>
</evidence>
<dbReference type="Pfam" id="PF12348">
    <property type="entry name" value="CLASP_N"/>
    <property type="match status" value="1"/>
</dbReference>
<dbReference type="Proteomes" id="UP001470230">
    <property type="component" value="Unassembled WGS sequence"/>
</dbReference>